<name>A0A9D4CKN9_DREPO</name>
<sequence length="79" mass="8954">MINVSDPQHTNEGHPKRYGSEPPIEEEQPQSGVHVEEPGHIQVVGKCGRETHNTDHALGGLHLEQVFNIDLRTWYICLF</sequence>
<feature type="region of interest" description="Disordered" evidence="1">
    <location>
        <begin position="1"/>
        <end position="35"/>
    </location>
</feature>
<evidence type="ECO:0000256" key="1">
    <source>
        <dbReference type="SAM" id="MobiDB-lite"/>
    </source>
</evidence>
<dbReference type="EMBL" id="JAIWYP010000012">
    <property type="protein sequence ID" value="KAH3727129.1"/>
    <property type="molecule type" value="Genomic_DNA"/>
</dbReference>
<dbReference type="AlphaFoldDB" id="A0A9D4CKN9"/>
<comment type="caution">
    <text evidence="2">The sequence shown here is derived from an EMBL/GenBank/DDBJ whole genome shotgun (WGS) entry which is preliminary data.</text>
</comment>
<feature type="compositionally biased region" description="Basic and acidic residues" evidence="1">
    <location>
        <begin position="9"/>
        <end position="19"/>
    </location>
</feature>
<proteinExistence type="predicted"/>
<dbReference type="Proteomes" id="UP000828390">
    <property type="component" value="Unassembled WGS sequence"/>
</dbReference>
<evidence type="ECO:0000313" key="2">
    <source>
        <dbReference type="EMBL" id="KAH3727129.1"/>
    </source>
</evidence>
<gene>
    <name evidence="2" type="ORF">DPMN_053054</name>
</gene>
<protein>
    <submittedName>
        <fullName evidence="2">Uncharacterized protein</fullName>
    </submittedName>
</protein>
<accession>A0A9D4CKN9</accession>
<evidence type="ECO:0000313" key="3">
    <source>
        <dbReference type="Proteomes" id="UP000828390"/>
    </source>
</evidence>
<keyword evidence="3" id="KW-1185">Reference proteome</keyword>
<reference evidence="2" key="2">
    <citation type="submission" date="2020-11" db="EMBL/GenBank/DDBJ databases">
        <authorList>
            <person name="McCartney M.A."/>
            <person name="Auch B."/>
            <person name="Kono T."/>
            <person name="Mallez S."/>
            <person name="Becker A."/>
            <person name="Gohl D.M."/>
            <person name="Silverstein K.A.T."/>
            <person name="Koren S."/>
            <person name="Bechman K.B."/>
            <person name="Herman A."/>
            <person name="Abrahante J.E."/>
            <person name="Garbe J."/>
        </authorList>
    </citation>
    <scope>NUCLEOTIDE SEQUENCE</scope>
    <source>
        <strain evidence="2">Duluth1</strain>
        <tissue evidence="2">Whole animal</tissue>
    </source>
</reference>
<reference evidence="2" key="1">
    <citation type="journal article" date="2019" name="bioRxiv">
        <title>The Genome of the Zebra Mussel, Dreissena polymorpha: A Resource for Invasive Species Research.</title>
        <authorList>
            <person name="McCartney M.A."/>
            <person name="Auch B."/>
            <person name="Kono T."/>
            <person name="Mallez S."/>
            <person name="Zhang Y."/>
            <person name="Obille A."/>
            <person name="Becker A."/>
            <person name="Abrahante J.E."/>
            <person name="Garbe J."/>
            <person name="Badalamenti J.P."/>
            <person name="Herman A."/>
            <person name="Mangelson H."/>
            <person name="Liachko I."/>
            <person name="Sullivan S."/>
            <person name="Sone E.D."/>
            <person name="Koren S."/>
            <person name="Silverstein K.A.T."/>
            <person name="Beckman K.B."/>
            <person name="Gohl D.M."/>
        </authorList>
    </citation>
    <scope>NUCLEOTIDE SEQUENCE</scope>
    <source>
        <strain evidence="2">Duluth1</strain>
        <tissue evidence="2">Whole animal</tissue>
    </source>
</reference>
<organism evidence="2 3">
    <name type="scientific">Dreissena polymorpha</name>
    <name type="common">Zebra mussel</name>
    <name type="synonym">Mytilus polymorpha</name>
    <dbReference type="NCBI Taxonomy" id="45954"/>
    <lineage>
        <taxon>Eukaryota</taxon>
        <taxon>Metazoa</taxon>
        <taxon>Spiralia</taxon>
        <taxon>Lophotrochozoa</taxon>
        <taxon>Mollusca</taxon>
        <taxon>Bivalvia</taxon>
        <taxon>Autobranchia</taxon>
        <taxon>Heteroconchia</taxon>
        <taxon>Euheterodonta</taxon>
        <taxon>Imparidentia</taxon>
        <taxon>Neoheterodontei</taxon>
        <taxon>Myida</taxon>
        <taxon>Dreissenoidea</taxon>
        <taxon>Dreissenidae</taxon>
        <taxon>Dreissena</taxon>
    </lineage>
</organism>